<dbReference type="AlphaFoldDB" id="A0A1V5ZR54"/>
<comment type="caution">
    <text evidence="2">The sequence shown here is derived from an EMBL/GenBank/DDBJ whole genome shotgun (WGS) entry which is preliminary data.</text>
</comment>
<protein>
    <submittedName>
        <fullName evidence="2">Adenosine monophosphate-protein transferase SoFic</fullName>
        <ecNumber evidence="2">2.7.7.-</ecNumber>
    </submittedName>
</protein>
<evidence type="ECO:0000259" key="1">
    <source>
        <dbReference type="Pfam" id="PF13784"/>
    </source>
</evidence>
<accession>A0A1V5ZR54</accession>
<organism evidence="2">
    <name type="scientific">candidate division CPR1 bacterium ADurb.Bin160</name>
    <dbReference type="NCBI Taxonomy" id="1852826"/>
    <lineage>
        <taxon>Bacteria</taxon>
        <taxon>candidate division CPR1</taxon>
    </lineage>
</organism>
<evidence type="ECO:0000313" key="2">
    <source>
        <dbReference type="EMBL" id="OQB42294.1"/>
    </source>
</evidence>
<feature type="domain" description="Fic/DOC N-terminal" evidence="1">
    <location>
        <begin position="21"/>
        <end position="77"/>
    </location>
</feature>
<sequence>MSNYVIPKLPLDIDVETKRILKKVSTARAALAELNGTTKLIPNPTILINSLTLQEAKDSSAIENIITTHDELYKADIKI</sequence>
<dbReference type="Proteomes" id="UP000485621">
    <property type="component" value="Unassembled WGS sequence"/>
</dbReference>
<dbReference type="EMBL" id="MWDB01000004">
    <property type="protein sequence ID" value="OQB42294.1"/>
    <property type="molecule type" value="Genomic_DNA"/>
</dbReference>
<dbReference type="EC" id="2.7.7.-" evidence="2"/>
<gene>
    <name evidence="2" type="ORF">BWY04_00359</name>
</gene>
<dbReference type="InterPro" id="IPR025758">
    <property type="entry name" value="Fic/DOC_N"/>
</dbReference>
<name>A0A1V5ZR54_9BACT</name>
<dbReference type="GO" id="GO:0016779">
    <property type="term" value="F:nucleotidyltransferase activity"/>
    <property type="evidence" value="ECO:0007669"/>
    <property type="project" value="UniProtKB-KW"/>
</dbReference>
<keyword evidence="2" id="KW-0808">Transferase</keyword>
<keyword evidence="2" id="KW-0548">Nucleotidyltransferase</keyword>
<reference evidence="2" key="1">
    <citation type="submission" date="2017-02" db="EMBL/GenBank/DDBJ databases">
        <title>Delving into the versatile metabolic prowess of the omnipresent phylum Bacteroidetes.</title>
        <authorList>
            <person name="Nobu M.K."/>
            <person name="Mei R."/>
            <person name="Narihiro T."/>
            <person name="Kuroda K."/>
            <person name="Liu W.-T."/>
        </authorList>
    </citation>
    <scope>NUCLEOTIDE SEQUENCE</scope>
    <source>
        <strain evidence="2">ADurb.Bin160</strain>
    </source>
</reference>
<proteinExistence type="predicted"/>
<dbReference type="Pfam" id="PF13784">
    <property type="entry name" value="Fic_N"/>
    <property type="match status" value="1"/>
</dbReference>